<accession>A0A7U9BXR3</accession>
<organism evidence="1 2">
    <name type="scientific">Vreelandella boliviensis LC1</name>
    <dbReference type="NCBI Taxonomy" id="1072583"/>
    <lineage>
        <taxon>Bacteria</taxon>
        <taxon>Pseudomonadati</taxon>
        <taxon>Pseudomonadota</taxon>
        <taxon>Gammaproteobacteria</taxon>
        <taxon>Oceanospirillales</taxon>
        <taxon>Halomonadaceae</taxon>
        <taxon>Vreelandella</taxon>
    </lineage>
</organism>
<reference evidence="1 2" key="1">
    <citation type="submission" date="2011-10" db="EMBL/GenBank/DDBJ databases">
        <authorList>
            <person name="Quillaguamn J."/>
            <person name="Guzmn D."/>
            <person name="Balderrama-Subieta A."/>
            <person name="Cardona-Ortuo C."/>
            <person name="Guevara-Martnez M."/>
            <person name="Callisaya-Quispe N."/>
        </authorList>
    </citation>
    <scope>NUCLEOTIDE SEQUENCE [LARGE SCALE GENOMIC DNA]</scope>
    <source>
        <strain evidence="1 2">LC1</strain>
    </source>
</reference>
<dbReference type="EMBL" id="JH393260">
    <property type="protein sequence ID" value="EHJ91133.1"/>
    <property type="molecule type" value="Genomic_DNA"/>
</dbReference>
<sequence length="43" mass="4926">MLQRSKYSNIRLHETPNSLNPLKLLALLENALAHAFDYIISES</sequence>
<gene>
    <name evidence="1" type="ORF">KUC_3575</name>
</gene>
<proteinExistence type="predicted"/>
<evidence type="ECO:0000313" key="1">
    <source>
        <dbReference type="EMBL" id="EHJ91133.1"/>
    </source>
</evidence>
<dbReference type="Proteomes" id="UP000005756">
    <property type="component" value="Unassembled WGS sequence"/>
</dbReference>
<protein>
    <submittedName>
        <fullName evidence="1">Uncharacterized protein</fullName>
    </submittedName>
</protein>
<evidence type="ECO:0000313" key="2">
    <source>
        <dbReference type="Proteomes" id="UP000005756"/>
    </source>
</evidence>
<name>A0A7U9BXR3_9GAMM</name>
<dbReference type="AlphaFoldDB" id="A0A7U9BXR3"/>